<sequence length="260" mass="28952">MVTAHEAPKQSIFDSHLHIIDPQHPLVPNRGFTPDPFPAETYQESVSNLGVRAGAVVSGSFQAFDQGYLVEALERLGPTYVGVTQLPSTVTDRELTKLRDKGVRAIRFNLFRGGSAKLEELEELARRTYDVAGWHTEFYVHSRDLPELEDRLAALPKFSIDHLGMADDGFDTLIRLVERGARVKATGFGRISHDPAEAMRRINKANPQALMFGTDLPSTRADRPFRPTDIDLLVETLGGEDAARALWTNALEFYGVEPPR</sequence>
<dbReference type="OrthoDB" id="5450317at2"/>
<dbReference type="InterPro" id="IPR032466">
    <property type="entry name" value="Metal_Hydrolase"/>
</dbReference>
<dbReference type="AlphaFoldDB" id="X0PTR7"/>
<dbReference type="Proteomes" id="UP000019491">
    <property type="component" value="Unassembled WGS sequence"/>
</dbReference>
<dbReference type="EMBL" id="BAWF01000031">
    <property type="protein sequence ID" value="GAF46448.1"/>
    <property type="molecule type" value="Genomic_DNA"/>
</dbReference>
<dbReference type="PANTHER" id="PTHR35563:SF2">
    <property type="entry name" value="BARREL METAL-DEPENDENT HYDROLASE, PUTATIVE (AFU_ORTHOLOGUE AFUA_1G16240)-RELATED"/>
    <property type="match status" value="1"/>
</dbReference>
<reference evidence="2 3" key="1">
    <citation type="submission" date="2014-02" db="EMBL/GenBank/DDBJ databases">
        <title>Whole genome shotgun sequence of Rhodococcus wratislaviensis NBRC 100605.</title>
        <authorList>
            <person name="Hosoyama A."/>
            <person name="Tsuchikane K."/>
            <person name="Yoshida I."/>
            <person name="Ohji S."/>
            <person name="Ichikawa N."/>
            <person name="Yamazoe A."/>
            <person name="Fujita N."/>
        </authorList>
    </citation>
    <scope>NUCLEOTIDE SEQUENCE [LARGE SCALE GENOMIC DNA]</scope>
    <source>
        <strain evidence="2 3">NBRC 100605</strain>
    </source>
</reference>
<protein>
    <submittedName>
        <fullName evidence="2">Putative hydrolase</fullName>
    </submittedName>
</protein>
<keyword evidence="2" id="KW-0378">Hydrolase</keyword>
<dbReference type="PANTHER" id="PTHR35563">
    <property type="entry name" value="BARREL METAL-DEPENDENT HYDROLASE, PUTATIVE (AFU_ORTHOLOGUE AFUA_1G16240)-RELATED"/>
    <property type="match status" value="1"/>
</dbReference>
<evidence type="ECO:0000259" key="1">
    <source>
        <dbReference type="Pfam" id="PF04909"/>
    </source>
</evidence>
<proteinExistence type="predicted"/>
<dbReference type="GO" id="GO:0016787">
    <property type="term" value="F:hydrolase activity"/>
    <property type="evidence" value="ECO:0007669"/>
    <property type="project" value="UniProtKB-KW"/>
</dbReference>
<organism evidence="2 3">
    <name type="scientific">Rhodococcus wratislaviensis NBRC 100605</name>
    <dbReference type="NCBI Taxonomy" id="1219028"/>
    <lineage>
        <taxon>Bacteria</taxon>
        <taxon>Bacillati</taxon>
        <taxon>Actinomycetota</taxon>
        <taxon>Actinomycetes</taxon>
        <taxon>Mycobacteriales</taxon>
        <taxon>Nocardiaceae</taxon>
        <taxon>Rhodococcus</taxon>
    </lineage>
</organism>
<dbReference type="InterPro" id="IPR052358">
    <property type="entry name" value="Aro_Compnd_Degr_Hydrolases"/>
</dbReference>
<comment type="caution">
    <text evidence="2">The sequence shown here is derived from an EMBL/GenBank/DDBJ whole genome shotgun (WGS) entry which is preliminary data.</text>
</comment>
<dbReference type="InterPro" id="IPR006680">
    <property type="entry name" value="Amidohydro-rel"/>
</dbReference>
<gene>
    <name evidence="2" type="ORF">RW1_031_00310</name>
</gene>
<feature type="domain" description="Amidohydrolase-related" evidence="1">
    <location>
        <begin position="14"/>
        <end position="255"/>
    </location>
</feature>
<name>X0PTR7_RHOWR</name>
<keyword evidence="3" id="KW-1185">Reference proteome</keyword>
<evidence type="ECO:0000313" key="3">
    <source>
        <dbReference type="Proteomes" id="UP000019491"/>
    </source>
</evidence>
<dbReference type="Pfam" id="PF04909">
    <property type="entry name" value="Amidohydro_2"/>
    <property type="match status" value="1"/>
</dbReference>
<dbReference type="RefSeq" id="WP_037234110.1">
    <property type="nucleotide sequence ID" value="NZ_BAWF01000031.1"/>
</dbReference>
<dbReference type="Gene3D" id="3.20.20.140">
    <property type="entry name" value="Metal-dependent hydrolases"/>
    <property type="match status" value="1"/>
</dbReference>
<evidence type="ECO:0000313" key="2">
    <source>
        <dbReference type="EMBL" id="GAF46448.1"/>
    </source>
</evidence>
<accession>X0PTR7</accession>
<dbReference type="SUPFAM" id="SSF51556">
    <property type="entry name" value="Metallo-dependent hydrolases"/>
    <property type="match status" value="1"/>
</dbReference>